<sequence length="124" mass="12811">PPLFLSPPHRDPPRSKIPPLFLCLSNPAPPPDPHGSFFLVGTRSSQPQRLPSFSTLSPTDGRGASVPSSLAGAVPPTFPSLLCSHGARGPPSPCIFLVAAEEDPAAVDALRRLVSVLTSAAASD</sequence>
<feature type="compositionally biased region" description="Polar residues" evidence="1">
    <location>
        <begin position="42"/>
        <end position="58"/>
    </location>
</feature>
<evidence type="ECO:0000313" key="2">
    <source>
        <dbReference type="EnsemblPlants" id="TuG1812G0500000972.01.T01"/>
    </source>
</evidence>
<reference evidence="2" key="2">
    <citation type="submission" date="2018-03" db="EMBL/GenBank/DDBJ databases">
        <title>The Triticum urartu genome reveals the dynamic nature of wheat genome evolution.</title>
        <authorList>
            <person name="Ling H."/>
            <person name="Ma B."/>
            <person name="Shi X."/>
            <person name="Liu H."/>
            <person name="Dong L."/>
            <person name="Sun H."/>
            <person name="Cao Y."/>
            <person name="Gao Q."/>
            <person name="Zheng S."/>
            <person name="Li Y."/>
            <person name="Yu Y."/>
            <person name="Du H."/>
            <person name="Qi M."/>
            <person name="Li Y."/>
            <person name="Yu H."/>
            <person name="Cui Y."/>
            <person name="Wang N."/>
            <person name="Chen C."/>
            <person name="Wu H."/>
            <person name="Zhao Y."/>
            <person name="Zhang J."/>
            <person name="Li Y."/>
            <person name="Zhou W."/>
            <person name="Zhang B."/>
            <person name="Hu W."/>
            <person name="Eijk M."/>
            <person name="Tang J."/>
            <person name="Witsenboer H."/>
            <person name="Zhao S."/>
            <person name="Li Z."/>
            <person name="Zhang A."/>
            <person name="Wang D."/>
            <person name="Liang C."/>
        </authorList>
    </citation>
    <scope>NUCLEOTIDE SEQUENCE [LARGE SCALE GENOMIC DNA]</scope>
    <source>
        <strain evidence="2">cv. G1812</strain>
    </source>
</reference>
<reference evidence="3" key="1">
    <citation type="journal article" date="2013" name="Nature">
        <title>Draft genome of the wheat A-genome progenitor Triticum urartu.</title>
        <authorList>
            <person name="Ling H.Q."/>
            <person name="Zhao S."/>
            <person name="Liu D."/>
            <person name="Wang J."/>
            <person name="Sun H."/>
            <person name="Zhang C."/>
            <person name="Fan H."/>
            <person name="Li D."/>
            <person name="Dong L."/>
            <person name="Tao Y."/>
            <person name="Gao C."/>
            <person name="Wu H."/>
            <person name="Li Y."/>
            <person name="Cui Y."/>
            <person name="Guo X."/>
            <person name="Zheng S."/>
            <person name="Wang B."/>
            <person name="Yu K."/>
            <person name="Liang Q."/>
            <person name="Yang W."/>
            <person name="Lou X."/>
            <person name="Chen J."/>
            <person name="Feng M."/>
            <person name="Jian J."/>
            <person name="Zhang X."/>
            <person name="Luo G."/>
            <person name="Jiang Y."/>
            <person name="Liu J."/>
            <person name="Wang Z."/>
            <person name="Sha Y."/>
            <person name="Zhang B."/>
            <person name="Wu H."/>
            <person name="Tang D."/>
            <person name="Shen Q."/>
            <person name="Xue P."/>
            <person name="Zou S."/>
            <person name="Wang X."/>
            <person name="Liu X."/>
            <person name="Wang F."/>
            <person name="Yang Y."/>
            <person name="An X."/>
            <person name="Dong Z."/>
            <person name="Zhang K."/>
            <person name="Zhang X."/>
            <person name="Luo M.C."/>
            <person name="Dvorak J."/>
            <person name="Tong Y."/>
            <person name="Wang J."/>
            <person name="Yang H."/>
            <person name="Li Z."/>
            <person name="Wang D."/>
            <person name="Zhang A."/>
            <person name="Wang J."/>
        </authorList>
    </citation>
    <scope>NUCLEOTIDE SEQUENCE</scope>
    <source>
        <strain evidence="3">cv. G1812</strain>
    </source>
</reference>
<accession>A0A8R7Q9D0</accession>
<keyword evidence="3" id="KW-1185">Reference proteome</keyword>
<proteinExistence type="predicted"/>
<reference evidence="2" key="3">
    <citation type="submission" date="2022-06" db="UniProtKB">
        <authorList>
            <consortium name="EnsemblPlants"/>
        </authorList>
    </citation>
    <scope>IDENTIFICATION</scope>
</reference>
<organism evidence="2 3">
    <name type="scientific">Triticum urartu</name>
    <name type="common">Red wild einkorn</name>
    <name type="synonym">Crithodium urartu</name>
    <dbReference type="NCBI Taxonomy" id="4572"/>
    <lineage>
        <taxon>Eukaryota</taxon>
        <taxon>Viridiplantae</taxon>
        <taxon>Streptophyta</taxon>
        <taxon>Embryophyta</taxon>
        <taxon>Tracheophyta</taxon>
        <taxon>Spermatophyta</taxon>
        <taxon>Magnoliopsida</taxon>
        <taxon>Liliopsida</taxon>
        <taxon>Poales</taxon>
        <taxon>Poaceae</taxon>
        <taxon>BOP clade</taxon>
        <taxon>Pooideae</taxon>
        <taxon>Triticodae</taxon>
        <taxon>Triticeae</taxon>
        <taxon>Triticinae</taxon>
        <taxon>Triticum</taxon>
    </lineage>
</organism>
<protein>
    <submittedName>
        <fullName evidence="2">Uncharacterized protein</fullName>
    </submittedName>
</protein>
<feature type="region of interest" description="Disordered" evidence="1">
    <location>
        <begin position="34"/>
        <end position="70"/>
    </location>
</feature>
<dbReference type="Proteomes" id="UP000015106">
    <property type="component" value="Chromosome 5"/>
</dbReference>
<name>A0A8R7Q9D0_TRIUA</name>
<dbReference type="Gramene" id="TuG1812G0500000972.01.T01">
    <property type="protein sequence ID" value="TuG1812G0500000972.01.T01"/>
    <property type="gene ID" value="TuG1812G0500000972.01"/>
</dbReference>
<evidence type="ECO:0000313" key="3">
    <source>
        <dbReference type="Proteomes" id="UP000015106"/>
    </source>
</evidence>
<dbReference type="AlphaFoldDB" id="A0A8R7Q9D0"/>
<evidence type="ECO:0000256" key="1">
    <source>
        <dbReference type="SAM" id="MobiDB-lite"/>
    </source>
</evidence>
<dbReference type="EnsemblPlants" id="TuG1812G0500000972.01.T01">
    <property type="protein sequence ID" value="TuG1812G0500000972.01.T01"/>
    <property type="gene ID" value="TuG1812G0500000972.01"/>
</dbReference>